<keyword evidence="1" id="KW-1133">Transmembrane helix</keyword>
<feature type="transmembrane region" description="Helical" evidence="1">
    <location>
        <begin position="74"/>
        <end position="93"/>
    </location>
</feature>
<name>A0AB36ZYK7_9BACT</name>
<proteinExistence type="predicted"/>
<keyword evidence="1" id="KW-0812">Transmembrane</keyword>
<evidence type="ECO:0000256" key="1">
    <source>
        <dbReference type="SAM" id="Phobius"/>
    </source>
</evidence>
<protein>
    <submittedName>
        <fullName evidence="2">Uncharacterized protein</fullName>
    </submittedName>
</protein>
<feature type="transmembrane region" description="Helical" evidence="1">
    <location>
        <begin position="99"/>
        <end position="114"/>
    </location>
</feature>
<evidence type="ECO:0000313" key="3">
    <source>
        <dbReference type="Proteomes" id="UP000239861"/>
    </source>
</evidence>
<accession>A0AB36ZYK7</accession>
<dbReference type="AlphaFoldDB" id="A0AB36ZYK7"/>
<organism evidence="2 3">
    <name type="scientific">Malaciobacter marinus</name>
    <dbReference type="NCBI Taxonomy" id="505249"/>
    <lineage>
        <taxon>Bacteria</taxon>
        <taxon>Pseudomonadati</taxon>
        <taxon>Campylobacterota</taxon>
        <taxon>Epsilonproteobacteria</taxon>
        <taxon>Campylobacterales</taxon>
        <taxon>Arcobacteraceae</taxon>
        <taxon>Malaciobacter</taxon>
    </lineage>
</organism>
<dbReference type="EMBL" id="PTIW01000002">
    <property type="protein sequence ID" value="PPK62640.1"/>
    <property type="molecule type" value="Genomic_DNA"/>
</dbReference>
<comment type="caution">
    <text evidence="2">The sequence shown here is derived from an EMBL/GenBank/DDBJ whole genome shotgun (WGS) entry which is preliminary data.</text>
</comment>
<evidence type="ECO:0000313" key="2">
    <source>
        <dbReference type="EMBL" id="PPK62640.1"/>
    </source>
</evidence>
<reference evidence="2 3" key="1">
    <citation type="submission" date="2018-02" db="EMBL/GenBank/DDBJ databases">
        <title>Subsurface microbial communities from deep shales in Ohio and West Virginia, USA.</title>
        <authorList>
            <person name="Wrighton K."/>
        </authorList>
    </citation>
    <scope>NUCLEOTIDE SEQUENCE [LARGE SCALE GENOMIC DNA]</scope>
    <source>
        <strain evidence="2 3">MARC-MIP3H16</strain>
    </source>
</reference>
<keyword evidence="1" id="KW-0472">Membrane</keyword>
<dbReference type="Proteomes" id="UP000239861">
    <property type="component" value="Unassembled WGS sequence"/>
</dbReference>
<dbReference type="RefSeq" id="WP_104411685.1">
    <property type="nucleotide sequence ID" value="NZ_PTIW01000002.1"/>
</dbReference>
<sequence>MNEMKLSLELFSAGVSIIIVLAIFIKVFQYKQKLDVLKEMDRRKDMFKLTKEDKQYIASNLKEYKEKLVKVEGLTRLLFPILITIGAILFLIFSFEETLIHLNVIIVAYIYLQIHRIHTRNYTKFLEELSK</sequence>
<gene>
    <name evidence="2" type="ORF">B0F89_10242</name>
</gene>
<feature type="transmembrane region" description="Helical" evidence="1">
    <location>
        <begin position="6"/>
        <end position="28"/>
    </location>
</feature>